<dbReference type="Proteomes" id="UP000663852">
    <property type="component" value="Unassembled WGS sequence"/>
</dbReference>
<organism evidence="1 2">
    <name type="scientific">Adineta ricciae</name>
    <name type="common">Rotifer</name>
    <dbReference type="NCBI Taxonomy" id="249248"/>
    <lineage>
        <taxon>Eukaryota</taxon>
        <taxon>Metazoa</taxon>
        <taxon>Spiralia</taxon>
        <taxon>Gnathifera</taxon>
        <taxon>Rotifera</taxon>
        <taxon>Eurotatoria</taxon>
        <taxon>Bdelloidea</taxon>
        <taxon>Adinetida</taxon>
        <taxon>Adinetidae</taxon>
        <taxon>Adineta</taxon>
    </lineage>
</organism>
<accession>A0A814EJX6</accession>
<evidence type="ECO:0000313" key="2">
    <source>
        <dbReference type="Proteomes" id="UP000663852"/>
    </source>
</evidence>
<protein>
    <submittedName>
        <fullName evidence="1">Uncharacterized protein</fullName>
    </submittedName>
</protein>
<comment type="caution">
    <text evidence="1">The sequence shown here is derived from an EMBL/GenBank/DDBJ whole genome shotgun (WGS) entry which is preliminary data.</text>
</comment>
<sequence length="70" mass="8134">MLKFISVSACCNSNLFLYCESNIFMYIAEFLLIGKNLSGVNKELRDRYNKHIHLCVSNDGQQFTFIHDIL</sequence>
<reference evidence="1" key="1">
    <citation type="submission" date="2021-02" db="EMBL/GenBank/DDBJ databases">
        <authorList>
            <person name="Nowell W R."/>
        </authorList>
    </citation>
    <scope>NUCLEOTIDE SEQUENCE</scope>
</reference>
<dbReference type="AlphaFoldDB" id="A0A814EJX6"/>
<proteinExistence type="predicted"/>
<gene>
    <name evidence="1" type="ORF">EDS130_LOCUS13268</name>
</gene>
<dbReference type="EMBL" id="CAJNOJ010000052">
    <property type="protein sequence ID" value="CAF0968981.1"/>
    <property type="molecule type" value="Genomic_DNA"/>
</dbReference>
<name>A0A814EJX6_ADIRI</name>
<evidence type="ECO:0000313" key="1">
    <source>
        <dbReference type="EMBL" id="CAF0968981.1"/>
    </source>
</evidence>